<dbReference type="EMBL" id="PNBA02000010">
    <property type="protein sequence ID" value="KAG6410334.1"/>
    <property type="molecule type" value="Genomic_DNA"/>
</dbReference>
<proteinExistence type="predicted"/>
<dbReference type="PROSITE" id="PS51038">
    <property type="entry name" value="BAH"/>
    <property type="match status" value="1"/>
</dbReference>
<dbReference type="PANTHER" id="PTHR31917">
    <property type="entry name" value="AGENET DOMAIN-CONTAINING PROTEIN-RELATED"/>
    <property type="match status" value="1"/>
</dbReference>
<accession>A0A8X8XD21</accession>
<dbReference type="GO" id="GO:0003682">
    <property type="term" value="F:chromatin binding"/>
    <property type="evidence" value="ECO:0007669"/>
    <property type="project" value="InterPro"/>
</dbReference>
<dbReference type="InterPro" id="IPR043151">
    <property type="entry name" value="BAH_sf"/>
</dbReference>
<dbReference type="AlphaFoldDB" id="A0A8X8XD21"/>
<reference evidence="2" key="1">
    <citation type="submission" date="2018-01" db="EMBL/GenBank/DDBJ databases">
        <authorList>
            <person name="Mao J.F."/>
        </authorList>
    </citation>
    <scope>NUCLEOTIDE SEQUENCE</scope>
    <source>
        <strain evidence="2">Huo1</strain>
        <tissue evidence="2">Leaf</tissue>
    </source>
</reference>
<dbReference type="InterPro" id="IPR008395">
    <property type="entry name" value="Agenet-like_dom"/>
</dbReference>
<dbReference type="Gene3D" id="2.30.30.490">
    <property type="match status" value="1"/>
</dbReference>
<evidence type="ECO:0000313" key="3">
    <source>
        <dbReference type="Proteomes" id="UP000298416"/>
    </source>
</evidence>
<organism evidence="2">
    <name type="scientific">Salvia splendens</name>
    <name type="common">Scarlet sage</name>
    <dbReference type="NCBI Taxonomy" id="180675"/>
    <lineage>
        <taxon>Eukaryota</taxon>
        <taxon>Viridiplantae</taxon>
        <taxon>Streptophyta</taxon>
        <taxon>Embryophyta</taxon>
        <taxon>Tracheophyta</taxon>
        <taxon>Spermatophyta</taxon>
        <taxon>Magnoliopsida</taxon>
        <taxon>eudicotyledons</taxon>
        <taxon>Gunneridae</taxon>
        <taxon>Pentapetalae</taxon>
        <taxon>asterids</taxon>
        <taxon>lamiids</taxon>
        <taxon>Lamiales</taxon>
        <taxon>Lamiaceae</taxon>
        <taxon>Nepetoideae</taxon>
        <taxon>Mentheae</taxon>
        <taxon>Salviinae</taxon>
        <taxon>Salvia</taxon>
        <taxon>Salvia subgen. Calosphace</taxon>
        <taxon>core Calosphace</taxon>
    </lineage>
</organism>
<protein>
    <recommendedName>
        <fullName evidence="1">BAH domain-containing protein</fullName>
    </recommendedName>
</protein>
<dbReference type="Pfam" id="PF01426">
    <property type="entry name" value="BAH"/>
    <property type="match status" value="1"/>
</dbReference>
<sequence>MGAMAMNNTTTAYAGWEEVLLSTEKGRREVHYYLKRCGGRDLVVVGKEKSARHMSYHYKIRDNKLVPSILSGASGVKLRSRREVVDWLESIISGDQPNSSRQFGSSMDRNLDDDVIEDVMKQKLGQYKAESVWIGSSWMCRKRRSHYQSFCRNGAVISAQEFVYVLAEEGKRLIAYLDDMYEDIKGNKMVVVRWFHKIDEVGFVLPHDYNDREIFFSLCLQDLSIECIDGLATVLSPEHYEKYISEATNTVLMPFVCSKLFDNDDVKPFDITRVKGYWKQEIFRKSKRTVGESVGLKPNKRIRWSKESELYSKSPDNGESVVTSLQVIRGTSLDCKVGVKKGNKKEYGSCVLLPARENAPPPKFDQYLAVGSQVEVLSQDSGIRGCWFRALIIKNHKDKVKIQYNDVKDAVDNSKNLEEWILASRIARPDAFGIRLSGRTTIRPTLSSEKGNISCAVTIGTVVDAWRHDGWWEGIVVKKESEDKINVYFPDEKQECTFNAGDLRHSNEWFDNTWQNIKQRLDVVSALYGRDKISDTNKDELPSFDNREVAAASLNDDALHQKMIKTGDPMPVRDGKVVVESQAFRDLTKDCLLGQLRWRSSGKRRRSRSPVKAGVEAGLPTFVGFFVNSTLKLDPDNCRSSRDSRLSSSVVPPLSNLVMSSISKLQGMSLGRWKREEASMATFHGRRLSETTLAAVESLALPLVQEVVFLADFRCPKCQRRVAEIMAKMNGETQSVVISVLEKTVTLTLTCEGKPASRSSRSKTPLLLRLLRYSCN</sequence>
<dbReference type="Pfam" id="PF05641">
    <property type="entry name" value="Agenet"/>
    <property type="match status" value="1"/>
</dbReference>
<evidence type="ECO:0000259" key="1">
    <source>
        <dbReference type="PROSITE" id="PS51038"/>
    </source>
</evidence>
<evidence type="ECO:0000313" key="2">
    <source>
        <dbReference type="EMBL" id="KAG6410334.1"/>
    </source>
</evidence>
<dbReference type="InterPro" id="IPR014002">
    <property type="entry name" value="Agenet_dom_plant"/>
</dbReference>
<reference evidence="2" key="2">
    <citation type="submission" date="2020-08" db="EMBL/GenBank/DDBJ databases">
        <title>Plant Genome Project.</title>
        <authorList>
            <person name="Zhang R.-G."/>
        </authorList>
    </citation>
    <scope>NUCLEOTIDE SEQUENCE</scope>
    <source>
        <strain evidence="2">Huo1</strain>
        <tissue evidence="2">Leaf</tissue>
    </source>
</reference>
<keyword evidence="3" id="KW-1185">Reference proteome</keyword>
<feature type="domain" description="BAH" evidence="1">
    <location>
        <begin position="155"/>
        <end position="272"/>
    </location>
</feature>
<dbReference type="SMART" id="SM00743">
    <property type="entry name" value="Agenet"/>
    <property type="match status" value="2"/>
</dbReference>
<gene>
    <name evidence="2" type="ORF">SASPL_128392</name>
</gene>
<dbReference type="PANTHER" id="PTHR31917:SF58">
    <property type="entry name" value="AGENET AND BROMO-ADJACENT HOMOLOGY (BAH) DOMAIN-CONTAINING PROTEIN"/>
    <property type="match status" value="1"/>
</dbReference>
<dbReference type="Proteomes" id="UP000298416">
    <property type="component" value="Unassembled WGS sequence"/>
</dbReference>
<dbReference type="InterPro" id="IPR001025">
    <property type="entry name" value="BAH_dom"/>
</dbReference>
<dbReference type="CDD" id="cd20405">
    <property type="entry name" value="Tudor_Agenet_AtDUF_rpt1_3"/>
    <property type="match status" value="1"/>
</dbReference>
<comment type="caution">
    <text evidence="2">The sequence shown here is derived from an EMBL/GenBank/DDBJ whole genome shotgun (WGS) entry which is preliminary data.</text>
</comment>
<name>A0A8X8XD21_SALSN</name>